<dbReference type="PATRIC" id="fig|908809.3.peg.34"/>
<keyword evidence="15" id="KW-0175">Coiled coil</keyword>
<dbReference type="InterPro" id="IPR002347">
    <property type="entry name" value="SDR_fam"/>
</dbReference>
<evidence type="ECO:0000256" key="5">
    <source>
        <dbReference type="ARBA" id="ARBA00022832"/>
    </source>
</evidence>
<feature type="coiled-coil region" evidence="15">
    <location>
        <begin position="35"/>
        <end position="62"/>
    </location>
</feature>
<dbReference type="PRINTS" id="PR00080">
    <property type="entry name" value="SDRFAMILY"/>
</dbReference>
<keyword evidence="4 14" id="KW-0444">Lipid biosynthesis</keyword>
<evidence type="ECO:0000256" key="1">
    <source>
        <dbReference type="ARBA" id="ARBA00002607"/>
    </source>
</evidence>
<dbReference type="CDD" id="cd05333">
    <property type="entry name" value="BKR_SDR_c"/>
    <property type="match status" value="1"/>
</dbReference>
<dbReference type="GO" id="GO:0006633">
    <property type="term" value="P:fatty acid biosynthetic process"/>
    <property type="evidence" value="ECO:0007669"/>
    <property type="project" value="UniProtKB-UniPathway"/>
</dbReference>
<evidence type="ECO:0000256" key="13">
    <source>
        <dbReference type="PIRSR" id="PIRSR611284-2"/>
    </source>
</evidence>
<dbReference type="FunFam" id="3.40.50.720:FF:000037">
    <property type="entry name" value="3-oxoacyl-[acyl-carrier-protein] reductase FabG"/>
    <property type="match status" value="1"/>
</dbReference>
<dbReference type="NCBIfam" id="NF047420">
    <property type="entry name" value="EF_P_mod_YmfI"/>
    <property type="match status" value="1"/>
</dbReference>
<keyword evidence="9 14" id="KW-0275">Fatty acid biosynthesis</keyword>
<feature type="binding site" evidence="13">
    <location>
        <position position="37"/>
    </location>
    <ligand>
        <name>NADP(+)</name>
        <dbReference type="ChEBI" id="CHEBI:58349"/>
    </ligand>
</feature>
<keyword evidence="8 14" id="KW-0443">Lipid metabolism</keyword>
<dbReference type="OrthoDB" id="9803333at2"/>
<dbReference type="EMBL" id="LKHP01000001">
    <property type="protein sequence ID" value="KRQ87868.1"/>
    <property type="molecule type" value="Genomic_DNA"/>
</dbReference>
<dbReference type="PANTHER" id="PTHR42879:SF2">
    <property type="entry name" value="3-OXOACYL-[ACYL-CARRIER-PROTEIN] REDUCTASE FABG"/>
    <property type="match status" value="1"/>
</dbReference>
<proteinExistence type="inferred from homology"/>
<dbReference type="PRINTS" id="PR00081">
    <property type="entry name" value="GDHRDH"/>
</dbReference>
<feature type="active site" description="Proton acceptor" evidence="12">
    <location>
        <position position="154"/>
    </location>
</feature>
<accession>A0A0R3K3F6</accession>
<evidence type="ECO:0000256" key="14">
    <source>
        <dbReference type="RuleBase" id="RU366074"/>
    </source>
</evidence>
<dbReference type="NCBIfam" id="NF009464">
    <property type="entry name" value="PRK12824.1"/>
    <property type="match status" value="1"/>
</dbReference>
<dbReference type="InterPro" id="IPR057326">
    <property type="entry name" value="KR_dom"/>
</dbReference>
<dbReference type="InterPro" id="IPR020904">
    <property type="entry name" value="Sc_DH/Rdtase_CS"/>
</dbReference>
<evidence type="ECO:0000256" key="4">
    <source>
        <dbReference type="ARBA" id="ARBA00022516"/>
    </source>
</evidence>
<dbReference type="STRING" id="908809.ABG79_00033"/>
<evidence type="ECO:0000256" key="11">
    <source>
        <dbReference type="ARBA" id="ARBA00048508"/>
    </source>
</evidence>
<comment type="pathway">
    <text evidence="2 14">Lipid metabolism; fatty acid biosynthesis.</text>
</comment>
<dbReference type="GO" id="GO:0004316">
    <property type="term" value="F:3-oxoacyl-[acyl-carrier-protein] reductase (NADPH) activity"/>
    <property type="evidence" value="ECO:0007669"/>
    <property type="project" value="UniProtKB-UniRule"/>
</dbReference>
<dbReference type="SUPFAM" id="SSF51735">
    <property type="entry name" value="NAD(P)-binding Rossmann-fold domains"/>
    <property type="match status" value="1"/>
</dbReference>
<reference evidence="17 18" key="1">
    <citation type="submission" date="2015-09" db="EMBL/GenBank/DDBJ databases">
        <title>Draft genome sequence of a Caloramator mitchellensis, a moderate thermophile from the Great Artesian Basin of Australia.</title>
        <authorList>
            <person name="Patel B.K."/>
        </authorList>
    </citation>
    <scope>NUCLEOTIDE SEQUENCE [LARGE SCALE GENOMIC DNA]</scope>
    <source>
        <strain evidence="17 18">VF08</strain>
    </source>
</reference>
<evidence type="ECO:0000256" key="8">
    <source>
        <dbReference type="ARBA" id="ARBA00023098"/>
    </source>
</evidence>
<keyword evidence="7 14" id="KW-0560">Oxidoreductase</keyword>
<gene>
    <name evidence="17" type="primary">fabG</name>
    <name evidence="17" type="ORF">ABG79_00033</name>
</gene>
<dbReference type="AlphaFoldDB" id="A0A0R3K3F6"/>
<keyword evidence="6 13" id="KW-0521">NADP</keyword>
<organism evidence="17 18">
    <name type="scientific">Caloramator mitchellensis</name>
    <dbReference type="NCBI Taxonomy" id="908809"/>
    <lineage>
        <taxon>Bacteria</taxon>
        <taxon>Bacillati</taxon>
        <taxon>Bacillota</taxon>
        <taxon>Clostridia</taxon>
        <taxon>Eubacteriales</taxon>
        <taxon>Clostridiaceae</taxon>
        <taxon>Caloramator</taxon>
    </lineage>
</organism>
<keyword evidence="10" id="KW-0753">Steroid metabolism</keyword>
<dbReference type="InterPro" id="IPR050259">
    <property type="entry name" value="SDR"/>
</dbReference>
<feature type="domain" description="Ketoreductase" evidence="16">
    <location>
        <begin position="5"/>
        <end position="185"/>
    </location>
</feature>
<dbReference type="GO" id="GO:0008202">
    <property type="term" value="P:steroid metabolic process"/>
    <property type="evidence" value="ECO:0007669"/>
    <property type="project" value="UniProtKB-KW"/>
</dbReference>
<dbReference type="GO" id="GO:0051287">
    <property type="term" value="F:NAD binding"/>
    <property type="evidence" value="ECO:0007669"/>
    <property type="project" value="UniProtKB-UniRule"/>
</dbReference>
<evidence type="ECO:0000256" key="2">
    <source>
        <dbReference type="ARBA" id="ARBA00005194"/>
    </source>
</evidence>
<protein>
    <recommendedName>
        <fullName evidence="14">3-oxoacyl-[acyl-carrier-protein] reductase</fullName>
        <ecNumber evidence="14">1.1.1.100</ecNumber>
    </recommendedName>
</protein>
<evidence type="ECO:0000313" key="17">
    <source>
        <dbReference type="EMBL" id="KRQ87868.1"/>
    </source>
</evidence>
<comment type="catalytic activity">
    <reaction evidence="11 14">
        <text>a (3R)-hydroxyacyl-[ACP] + NADP(+) = a 3-oxoacyl-[ACP] + NADPH + H(+)</text>
        <dbReference type="Rhea" id="RHEA:17397"/>
        <dbReference type="Rhea" id="RHEA-COMP:9916"/>
        <dbReference type="Rhea" id="RHEA-COMP:9945"/>
        <dbReference type="ChEBI" id="CHEBI:15378"/>
        <dbReference type="ChEBI" id="CHEBI:57783"/>
        <dbReference type="ChEBI" id="CHEBI:58349"/>
        <dbReference type="ChEBI" id="CHEBI:78776"/>
        <dbReference type="ChEBI" id="CHEBI:78827"/>
        <dbReference type="EC" id="1.1.1.100"/>
    </reaction>
</comment>
<dbReference type="EC" id="1.1.1.100" evidence="14"/>
<evidence type="ECO:0000256" key="15">
    <source>
        <dbReference type="SAM" id="Coils"/>
    </source>
</evidence>
<dbReference type="NCBIfam" id="NF009466">
    <property type="entry name" value="PRK12826.1-2"/>
    <property type="match status" value="1"/>
</dbReference>
<sequence>MLRGKIAIITGAAKGIGRDIAIKLAKEGADVVINYRTCNDRLKELENTIKEIGREVLMVQADVSNFDETKVLVEKCIEKFGKIDILVNNAGITRDNLIMRMTEDDFDDVYKTNLKGAFNLIKHAIPYMIKQKNGRIINISSVIGLIGNAGQANYAAAKAGLIGLTKSVAKEVASRNITVNAVAPGYIKTDMTDKLPEKIKEKMMEYIPLKRFGETEDVANLVAFLASENAAYITGQVINVDGGMVI</sequence>
<dbReference type="InterPro" id="IPR036291">
    <property type="entry name" value="NAD(P)-bd_dom_sf"/>
</dbReference>
<dbReference type="NCBIfam" id="NF004199">
    <property type="entry name" value="PRK05653.1-4"/>
    <property type="match status" value="1"/>
</dbReference>
<feature type="binding site" evidence="13">
    <location>
        <position position="89"/>
    </location>
    <ligand>
        <name>NADP(+)</name>
        <dbReference type="ChEBI" id="CHEBI:58349"/>
    </ligand>
</feature>
<evidence type="ECO:0000256" key="10">
    <source>
        <dbReference type="ARBA" id="ARBA00023221"/>
    </source>
</evidence>
<comment type="function">
    <text evidence="1 14">Catalyzes the NADPH-dependent reduction of beta-ketoacyl-ACP substrates to beta-hydroxyacyl-ACP products, the first reductive step in the elongation cycle of fatty acid biosynthesis.</text>
</comment>
<dbReference type="InterPro" id="IPR011284">
    <property type="entry name" value="3oxo_ACP_reduc"/>
</dbReference>
<name>A0A0R3K3F6_CALMK</name>
<comment type="similarity">
    <text evidence="3 14">Belongs to the short-chain dehydrogenases/reductases (SDR) family.</text>
</comment>
<evidence type="ECO:0000256" key="9">
    <source>
        <dbReference type="ARBA" id="ARBA00023160"/>
    </source>
</evidence>
<dbReference type="NCBIfam" id="NF004198">
    <property type="entry name" value="PRK05653.1-3"/>
    <property type="match status" value="1"/>
</dbReference>
<dbReference type="PROSITE" id="PS00061">
    <property type="entry name" value="ADH_SHORT"/>
    <property type="match status" value="1"/>
</dbReference>
<dbReference type="Proteomes" id="UP000052015">
    <property type="component" value="Unassembled WGS sequence"/>
</dbReference>
<keyword evidence="18" id="KW-1185">Reference proteome</keyword>
<evidence type="ECO:0000256" key="3">
    <source>
        <dbReference type="ARBA" id="ARBA00006484"/>
    </source>
</evidence>
<dbReference type="NCBIfam" id="TIGR01830">
    <property type="entry name" value="3oxo_ACP_reduc"/>
    <property type="match status" value="1"/>
</dbReference>
<dbReference type="UniPathway" id="UPA00094"/>
<evidence type="ECO:0000313" key="18">
    <source>
        <dbReference type="Proteomes" id="UP000052015"/>
    </source>
</evidence>
<feature type="binding site" evidence="13">
    <location>
        <position position="187"/>
    </location>
    <ligand>
        <name>NADP(+)</name>
        <dbReference type="ChEBI" id="CHEBI:58349"/>
    </ligand>
</feature>
<comment type="subunit">
    <text evidence="14">Homotetramer.</text>
</comment>
<dbReference type="SMART" id="SM00822">
    <property type="entry name" value="PKS_KR"/>
    <property type="match status" value="1"/>
</dbReference>
<comment type="caution">
    <text evidence="17">The sequence shown here is derived from an EMBL/GenBank/DDBJ whole genome shotgun (WGS) entry which is preliminary data.</text>
</comment>
<evidence type="ECO:0000256" key="12">
    <source>
        <dbReference type="PIRSR" id="PIRSR611284-1"/>
    </source>
</evidence>
<evidence type="ECO:0000256" key="7">
    <source>
        <dbReference type="ARBA" id="ARBA00023002"/>
    </source>
</evidence>
<dbReference type="NCBIfam" id="NF005559">
    <property type="entry name" value="PRK07231.1"/>
    <property type="match status" value="1"/>
</dbReference>
<dbReference type="PANTHER" id="PTHR42879">
    <property type="entry name" value="3-OXOACYL-(ACYL-CARRIER-PROTEIN) REDUCTASE"/>
    <property type="match status" value="1"/>
</dbReference>
<evidence type="ECO:0000256" key="6">
    <source>
        <dbReference type="ARBA" id="ARBA00022857"/>
    </source>
</evidence>
<feature type="binding site" evidence="13">
    <location>
        <begin position="154"/>
        <end position="158"/>
    </location>
    <ligand>
        <name>NADP(+)</name>
        <dbReference type="ChEBI" id="CHEBI:58349"/>
    </ligand>
</feature>
<dbReference type="Pfam" id="PF13561">
    <property type="entry name" value="adh_short_C2"/>
    <property type="match status" value="1"/>
</dbReference>
<dbReference type="Gene3D" id="3.40.50.720">
    <property type="entry name" value="NAD(P)-binding Rossmann-like Domain"/>
    <property type="match status" value="1"/>
</dbReference>
<evidence type="ECO:0000259" key="16">
    <source>
        <dbReference type="SMART" id="SM00822"/>
    </source>
</evidence>
<keyword evidence="5 14" id="KW-0276">Fatty acid metabolism</keyword>
<dbReference type="RefSeq" id="WP_057975871.1">
    <property type="nucleotide sequence ID" value="NZ_LKHP01000001.1"/>
</dbReference>